<dbReference type="InterPro" id="IPR004038">
    <property type="entry name" value="Ribosomal_eL8/eL30/eS12/Gad45"/>
</dbReference>
<dbReference type="AlphaFoldDB" id="M3YME3"/>
<organism evidence="6">
    <name type="scientific">Mustela putorius furo</name>
    <name type="common">European domestic ferret</name>
    <name type="synonym">Mustela furo</name>
    <dbReference type="NCBI Taxonomy" id="9669"/>
    <lineage>
        <taxon>Eukaryota</taxon>
        <taxon>Metazoa</taxon>
        <taxon>Chordata</taxon>
        <taxon>Craniata</taxon>
        <taxon>Vertebrata</taxon>
        <taxon>Euteleostomi</taxon>
        <taxon>Mammalia</taxon>
        <taxon>Eutheria</taxon>
        <taxon>Laurasiatheria</taxon>
        <taxon>Carnivora</taxon>
        <taxon>Caniformia</taxon>
        <taxon>Musteloidea</taxon>
        <taxon>Mustelidae</taxon>
        <taxon>Mustelinae</taxon>
        <taxon>Mustela</taxon>
    </lineage>
</organism>
<dbReference type="GO" id="GO:0042254">
    <property type="term" value="P:ribosome biogenesis"/>
    <property type="evidence" value="ECO:0007669"/>
    <property type="project" value="InterPro"/>
</dbReference>
<dbReference type="InterPro" id="IPR029064">
    <property type="entry name" value="Ribosomal_eL30-like_sf"/>
</dbReference>
<dbReference type="GO" id="GO:0003723">
    <property type="term" value="F:RNA binding"/>
    <property type="evidence" value="ECO:0007669"/>
    <property type="project" value="UniProtKB-UniRule"/>
</dbReference>
<dbReference type="InterPro" id="IPR050257">
    <property type="entry name" value="eL8/uL1-like"/>
</dbReference>
<dbReference type="Pfam" id="PF01248">
    <property type="entry name" value="Ribosomal_L7Ae"/>
    <property type="match status" value="1"/>
</dbReference>
<dbReference type="GO" id="GO:0022625">
    <property type="term" value="C:cytosolic large ribosomal subunit"/>
    <property type="evidence" value="ECO:0007669"/>
    <property type="project" value="UniProtKB-UniRule"/>
</dbReference>
<name>M3YME3_MUSPF</name>
<sequence length="252" mass="28153">MLKGKKAKGKKVVPKLLTEEQEDNKLLTPLSEKRPKNFGIGQDIQPRDLTRLVKWPCHIRLQTVQVPPVMNQLSHTLDRHTATLLQLVHRYRPKIKPEKKQRLLAQTKKVAMGKGDVPTKRLPVLRSEVNTVLTLVDNKEAQLVVIVHEVDPTELMVSLPALCQGIPYCIIEGKARLGHLVPRKTCILVAFTQVNSEDKGAPAKLVECTRTNDNDRYEICCPWAGDVPGLKSMAHVAKLEKAKAKEVAAKLG</sequence>
<evidence type="ECO:0000313" key="6">
    <source>
        <dbReference type="Ensembl" id="ENSMPUP00000012500.1"/>
    </source>
</evidence>
<dbReference type="HOGENOM" id="CLU_055193_0_1_1"/>
<dbReference type="EMBL" id="AEYP01078625">
    <property type="status" value="NOT_ANNOTATED_CDS"/>
    <property type="molecule type" value="Genomic_DNA"/>
</dbReference>
<comment type="similarity">
    <text evidence="1 4">Belongs to the eukaryotic ribosomal protein eL8 family.</text>
</comment>
<dbReference type="OMA" id="SKSWKHI"/>
<evidence type="ECO:0000256" key="2">
    <source>
        <dbReference type="ARBA" id="ARBA00022980"/>
    </source>
</evidence>
<evidence type="ECO:0000256" key="3">
    <source>
        <dbReference type="ARBA" id="ARBA00046616"/>
    </source>
</evidence>
<reference evidence="6" key="1">
    <citation type="submission" date="2024-06" db="UniProtKB">
        <authorList>
            <consortium name="Ensembl"/>
        </authorList>
    </citation>
    <scope>IDENTIFICATION</scope>
</reference>
<accession>M3YME3</accession>
<dbReference type="PRINTS" id="PR00882">
    <property type="entry name" value="RIBOSOMALL7A"/>
</dbReference>
<dbReference type="STRING" id="9669.ENSMPUP00000012500"/>
<keyword evidence="2 4" id="KW-0689">Ribosomal protein</keyword>
<dbReference type="GeneTree" id="ENSGT00940000155193"/>
<dbReference type="InterPro" id="IPR004037">
    <property type="entry name" value="Ribosomal_eL8-like_CS"/>
</dbReference>
<evidence type="ECO:0000259" key="5">
    <source>
        <dbReference type="Pfam" id="PF01248"/>
    </source>
</evidence>
<dbReference type="SUPFAM" id="SSF55315">
    <property type="entry name" value="L30e-like"/>
    <property type="match status" value="1"/>
</dbReference>
<dbReference type="PANTHER" id="PTHR23105">
    <property type="entry name" value="RIBOSOMAL PROTEIN L7AE FAMILY MEMBER"/>
    <property type="match status" value="1"/>
</dbReference>
<comment type="subunit">
    <text evidence="3">Component of the large ribosomal subunit. Interacts with CRY1. Interacts with DICER1, AGO2, TARBP2, MOV10 and EIF6; they form a large RNA-induced silencing complex (RISC).</text>
</comment>
<dbReference type="Ensembl" id="ENSMPUT00000012702.1">
    <property type="protein sequence ID" value="ENSMPUP00000012500.1"/>
    <property type="gene ID" value="ENSMPUG00000012594.1"/>
</dbReference>
<dbReference type="InterPro" id="IPR001921">
    <property type="entry name" value="Ribosomal_eL8_euk"/>
</dbReference>
<dbReference type="InParanoid" id="M3YME3"/>
<dbReference type="eggNOG" id="KOG3166">
    <property type="taxonomic scope" value="Eukaryota"/>
</dbReference>
<evidence type="ECO:0000256" key="4">
    <source>
        <dbReference type="RuleBase" id="RU367042"/>
    </source>
</evidence>
<feature type="domain" description="Ribosomal protein eL8/eL30/eS12/Gadd45" evidence="5">
    <location>
        <begin position="129"/>
        <end position="198"/>
    </location>
</feature>
<protein>
    <recommendedName>
        <fullName evidence="4">60S ribosomal protein L7a</fullName>
    </recommendedName>
</protein>
<dbReference type="PROSITE" id="PS01082">
    <property type="entry name" value="RIBOSOMAL_L7AE"/>
    <property type="match status" value="1"/>
</dbReference>
<dbReference type="Gene3D" id="3.30.1330.30">
    <property type="match status" value="1"/>
</dbReference>
<comment type="function">
    <text evidence="4">Component of the ribosome.</text>
</comment>
<proteinExistence type="inferred from homology"/>
<keyword evidence="4" id="KW-0687">Ribonucleoprotein</keyword>
<evidence type="ECO:0000256" key="1">
    <source>
        <dbReference type="ARBA" id="ARBA00007337"/>
    </source>
</evidence>